<dbReference type="GO" id="GO:0006281">
    <property type="term" value="P:DNA repair"/>
    <property type="evidence" value="ECO:0007669"/>
    <property type="project" value="UniProtKB-UniRule"/>
</dbReference>
<reference evidence="3" key="1">
    <citation type="submission" date="2020-11" db="EMBL/GenBank/DDBJ databases">
        <authorList>
            <person name="Tran Van P."/>
        </authorList>
    </citation>
    <scope>NUCLEOTIDE SEQUENCE</scope>
</reference>
<evidence type="ECO:0000259" key="2">
    <source>
        <dbReference type="Pfam" id="PF14500"/>
    </source>
</evidence>
<dbReference type="EMBL" id="OB660849">
    <property type="protein sequence ID" value="CAD7226519.1"/>
    <property type="molecule type" value="Genomic_DNA"/>
</dbReference>
<keyword evidence="1" id="KW-0539">Nucleus</keyword>
<dbReference type="InterPro" id="IPR039920">
    <property type="entry name" value="MMS19"/>
</dbReference>
<dbReference type="SUPFAM" id="SSF48371">
    <property type="entry name" value="ARM repeat"/>
    <property type="match status" value="1"/>
</dbReference>
<proteinExistence type="inferred from homology"/>
<dbReference type="PANTHER" id="PTHR12891:SF0">
    <property type="entry name" value="MMS19 NUCLEOTIDE EXCISION REPAIR PROTEIN HOMOLOG"/>
    <property type="match status" value="1"/>
</dbReference>
<feature type="non-terminal residue" evidence="3">
    <location>
        <position position="1"/>
    </location>
</feature>
<dbReference type="OrthoDB" id="342900at2759"/>
<keyword evidence="1" id="KW-0227">DNA damage</keyword>
<keyword evidence="1" id="KW-0206">Cytoskeleton</keyword>
<name>A0A7R8ZJ55_9CRUS</name>
<evidence type="ECO:0000256" key="1">
    <source>
        <dbReference type="RuleBase" id="RU367072"/>
    </source>
</evidence>
<feature type="domain" description="MMS19 N-terminal" evidence="2">
    <location>
        <begin position="21"/>
        <end position="305"/>
    </location>
</feature>
<comment type="subcellular location">
    <subcellularLocation>
        <location evidence="1">Cytoplasm</location>
        <location evidence="1">Cytoskeleton</location>
        <location evidence="1">Spindle</location>
    </subcellularLocation>
    <subcellularLocation>
        <location evidence="1">Nucleus</location>
    </subcellularLocation>
</comment>
<dbReference type="GO" id="GO:0005819">
    <property type="term" value="C:spindle"/>
    <property type="evidence" value="ECO:0007669"/>
    <property type="project" value="UniProtKB-SubCell"/>
</dbReference>
<dbReference type="InterPro" id="IPR016024">
    <property type="entry name" value="ARM-type_fold"/>
</dbReference>
<protein>
    <recommendedName>
        <fullName evidence="1">MMS19 nucleotide excision repair protein</fullName>
    </recommendedName>
</protein>
<comment type="subunit">
    <text evidence="1">Component of the CIA complex.</text>
</comment>
<dbReference type="InterPro" id="IPR029240">
    <property type="entry name" value="MMS19_N"/>
</dbReference>
<comment type="similarity">
    <text evidence="1">Belongs to the MET18/MMS19 family.</text>
</comment>
<dbReference type="PANTHER" id="PTHR12891">
    <property type="entry name" value="DNA REPAIR/TRANSCRIPTION PROTEIN MET18/MMS19"/>
    <property type="match status" value="1"/>
</dbReference>
<comment type="function">
    <text evidence="1">Key component of the cytosolic iron-sulfur protein assembly (CIA) complex, a multiprotein complex that mediates the incorporation of iron-sulfur cluster into apoproteins specifically involved in DNA metabolism and genomic integrity. In the CIA complex, MMS19 acts as an adapter between early-acting CIA components and a subset of cellular target iron-sulfur proteins.</text>
</comment>
<dbReference type="Pfam" id="PF14500">
    <property type="entry name" value="MMS19_N"/>
    <property type="match status" value="1"/>
</dbReference>
<dbReference type="GO" id="GO:0051604">
    <property type="term" value="P:protein maturation"/>
    <property type="evidence" value="ECO:0007669"/>
    <property type="project" value="UniProtKB-UniRule"/>
</dbReference>
<accession>A0A7R8ZJ55</accession>
<dbReference type="GO" id="GO:0016226">
    <property type="term" value="P:iron-sulfur cluster assembly"/>
    <property type="evidence" value="ECO:0007669"/>
    <property type="project" value="UniProtKB-UniRule"/>
</dbReference>
<dbReference type="GO" id="GO:0005634">
    <property type="term" value="C:nucleus"/>
    <property type="evidence" value="ECO:0007669"/>
    <property type="project" value="UniProtKB-SubCell"/>
</dbReference>
<evidence type="ECO:0000313" key="3">
    <source>
        <dbReference type="EMBL" id="CAD7226519.1"/>
    </source>
</evidence>
<sequence>MDPQHDADALLERRTKLDIFIASLEPKFVDTREDVRSAAVNHLADVLQRLPFEFLSPREIPPIAQFFLAKFTDSSALIAPSLRGLSAMIRMENVTEETVEHLLQGLFQGHLCQQLRQSDRSVYLEILDTAILKHPQGRGKICVILVLLPTECQRVRRLGPIVFLSNVVTSIGGERDPRCLLQAFELVPKALDLFQDQTSEKAIVAEDLFEVVACYFPIDFTPAPAADGGTITREDLKSRLEFCLSHNKEFAEFLLPMLLEKAGSDLLAAKLDSLDLLVACCEAGYDNPLVSPYMEEMMDICRQNMLLIYAPQLADRTLDAIAAVTRALEKGSPVYPPTQWHQEIFNAWDSHVKDSKFLSPSSANLRILRTVLGASTIAAEHLKHQVSSQAFGKRRRSFKIRE</sequence>
<keyword evidence="1" id="KW-0234">DNA repair</keyword>
<organism evidence="3">
    <name type="scientific">Cyprideis torosa</name>
    <dbReference type="NCBI Taxonomy" id="163714"/>
    <lineage>
        <taxon>Eukaryota</taxon>
        <taxon>Metazoa</taxon>
        <taxon>Ecdysozoa</taxon>
        <taxon>Arthropoda</taxon>
        <taxon>Crustacea</taxon>
        <taxon>Oligostraca</taxon>
        <taxon>Ostracoda</taxon>
        <taxon>Podocopa</taxon>
        <taxon>Podocopida</taxon>
        <taxon>Cytherocopina</taxon>
        <taxon>Cytheroidea</taxon>
        <taxon>Cytherideidae</taxon>
        <taxon>Cyprideis</taxon>
    </lineage>
</organism>
<dbReference type="GO" id="GO:0097361">
    <property type="term" value="C:cytosolic [4Fe-4S] assembly targeting complex"/>
    <property type="evidence" value="ECO:0007669"/>
    <property type="project" value="UniProtKB-UniRule"/>
</dbReference>
<dbReference type="AlphaFoldDB" id="A0A7R8ZJ55"/>
<gene>
    <name evidence="3" type="ORF">CTOB1V02_LOCUS4437</name>
</gene>
<keyword evidence="1" id="KW-0963">Cytoplasm</keyword>